<dbReference type="Pfam" id="PF13952">
    <property type="entry name" value="DUF4216"/>
    <property type="match status" value="1"/>
</dbReference>
<sequence>MKQNENFVTWAWDMRLFIREGSANMRWHRDKRVETDDVLRHPADAKRSPGRAIDVYLQPLIEKLKELCTFGVHTYNSLTGRPSGYEVEYLSWDIDAIFQRTTCDIDLGYTMESGIETRFTRDERNDDSIVEDEIIGDFEIFKQKVRPLGVSSVHAISHEEKRLFNWYTLNNVDEISEYHKKHLRVQRRQAQNAMNLYKRHERAFPEWFRAQVLELRESANLSNDFFSLPMRPSFDVRCYNGCIVGGLRFYTIELDSQRTTQNSGVMVISESDVSGSGDNNFYDVLDEVLHVQYPLERNVWLFKCRWYDTDVNKSQRTHIEVGYKSLNTSHFWYAEEPVILATQAHQVFYVDDPKMVAIGKLYKSAKTDAIFLEFEDELDNFAGGSSSVGDNAGSSFQQPGTLTPRRRAQSRLLELEHHVAVYGCIPMTITPGAEKPISPHVVRFSQAIGVFVEHQMLITFKEFRTDCHRHFKKYSDPEEARANPPNILVGRHEDWYFLWDHYVSRAFQHELVKKKMETIDRVELFRETHVRVGIFVSQAAEDVHVRY</sequence>
<dbReference type="PANTHER" id="PTHR48258:SF14">
    <property type="entry name" value="OS02G0583300 PROTEIN"/>
    <property type="match status" value="1"/>
</dbReference>
<dbReference type="EMBL" id="SSTE01001018">
    <property type="protein sequence ID" value="KAA0065911.1"/>
    <property type="molecule type" value="Genomic_DNA"/>
</dbReference>
<protein>
    <submittedName>
        <fullName evidence="2">CACTA en-spm transposon protein</fullName>
    </submittedName>
</protein>
<dbReference type="OrthoDB" id="1878503at2759"/>
<evidence type="ECO:0000313" key="3">
    <source>
        <dbReference type="Proteomes" id="UP000321393"/>
    </source>
</evidence>
<evidence type="ECO:0000259" key="1">
    <source>
        <dbReference type="Pfam" id="PF13952"/>
    </source>
</evidence>
<name>A0A5A7VJP7_CUCMM</name>
<evidence type="ECO:0000313" key="2">
    <source>
        <dbReference type="EMBL" id="KAA0065911.1"/>
    </source>
</evidence>
<dbReference type="Proteomes" id="UP000321393">
    <property type="component" value="Unassembled WGS sequence"/>
</dbReference>
<accession>A0A5A7VJP7</accession>
<comment type="caution">
    <text evidence="2">The sequence shown here is derived from an EMBL/GenBank/DDBJ whole genome shotgun (WGS) entry which is preliminary data.</text>
</comment>
<proteinExistence type="predicted"/>
<dbReference type="InterPro" id="IPR025312">
    <property type="entry name" value="DUF4216"/>
</dbReference>
<dbReference type="AlphaFoldDB" id="A0A5A7VJP7"/>
<gene>
    <name evidence="2" type="ORF">E6C27_scaffold538G00930</name>
</gene>
<dbReference type="PANTHER" id="PTHR48258">
    <property type="entry name" value="DUF4218 DOMAIN-CONTAINING PROTEIN-RELATED"/>
    <property type="match status" value="1"/>
</dbReference>
<feature type="domain" description="DUF4216" evidence="1">
    <location>
        <begin position="290"/>
        <end position="354"/>
    </location>
</feature>
<reference evidence="2 3" key="1">
    <citation type="submission" date="2019-08" db="EMBL/GenBank/DDBJ databases">
        <title>Draft genome sequences of two oriental melons (Cucumis melo L. var makuwa).</title>
        <authorList>
            <person name="Kwon S.-Y."/>
        </authorList>
    </citation>
    <scope>NUCLEOTIDE SEQUENCE [LARGE SCALE GENOMIC DNA]</scope>
    <source>
        <strain evidence="3">cv. SW 3</strain>
        <tissue evidence="2">Leaf</tissue>
    </source>
</reference>
<organism evidence="2 3">
    <name type="scientific">Cucumis melo var. makuwa</name>
    <name type="common">Oriental melon</name>
    <dbReference type="NCBI Taxonomy" id="1194695"/>
    <lineage>
        <taxon>Eukaryota</taxon>
        <taxon>Viridiplantae</taxon>
        <taxon>Streptophyta</taxon>
        <taxon>Embryophyta</taxon>
        <taxon>Tracheophyta</taxon>
        <taxon>Spermatophyta</taxon>
        <taxon>Magnoliopsida</taxon>
        <taxon>eudicotyledons</taxon>
        <taxon>Gunneridae</taxon>
        <taxon>Pentapetalae</taxon>
        <taxon>rosids</taxon>
        <taxon>fabids</taxon>
        <taxon>Cucurbitales</taxon>
        <taxon>Cucurbitaceae</taxon>
        <taxon>Benincaseae</taxon>
        <taxon>Cucumis</taxon>
    </lineage>
</organism>